<dbReference type="SUPFAM" id="SSF50249">
    <property type="entry name" value="Nucleic acid-binding proteins"/>
    <property type="match status" value="3"/>
</dbReference>
<keyword evidence="7" id="KW-0238">DNA-binding</keyword>
<dbReference type="InterPro" id="IPR012340">
    <property type="entry name" value="NA-bd_OB-fold"/>
</dbReference>
<accession>A0A8H7Y5M2</accession>
<evidence type="ECO:0000256" key="6">
    <source>
        <dbReference type="ARBA" id="ARBA00022895"/>
    </source>
</evidence>
<dbReference type="Gene3D" id="2.40.50.140">
    <property type="entry name" value="Nucleic acid-binding proteins"/>
    <property type="match status" value="3"/>
</dbReference>
<evidence type="ECO:0000259" key="10">
    <source>
        <dbReference type="Pfam" id="PF02765"/>
    </source>
</evidence>
<dbReference type="Pfam" id="PF02765">
    <property type="entry name" value="POT1"/>
    <property type="match status" value="1"/>
</dbReference>
<organism evidence="12">
    <name type="scientific">Psilocybe cubensis</name>
    <name type="common">Psychedelic mushroom</name>
    <name type="synonym">Stropharia cubensis</name>
    <dbReference type="NCBI Taxonomy" id="181762"/>
    <lineage>
        <taxon>Eukaryota</taxon>
        <taxon>Fungi</taxon>
        <taxon>Dikarya</taxon>
        <taxon>Basidiomycota</taxon>
        <taxon>Agaricomycotina</taxon>
        <taxon>Agaricomycetes</taxon>
        <taxon>Agaricomycetidae</taxon>
        <taxon>Agaricales</taxon>
        <taxon>Agaricineae</taxon>
        <taxon>Strophariaceae</taxon>
        <taxon>Psilocybe</taxon>
    </lineage>
</organism>
<feature type="domain" description="Protection of telomeres protein 1 ssDNA-binding" evidence="11">
    <location>
        <begin position="548"/>
        <end position="678"/>
    </location>
</feature>
<dbReference type="PANTHER" id="PTHR14513:SF0">
    <property type="entry name" value="PROTECTION OF TELOMERES PROTEIN 1"/>
    <property type="match status" value="1"/>
</dbReference>
<comment type="similarity">
    <text evidence="3">Belongs to the telombin family.</text>
</comment>
<comment type="caution">
    <text evidence="12">The sequence shown here is derived from an EMBL/GenBank/DDBJ whole genome shotgun (WGS) entry which is preliminary data.</text>
</comment>
<evidence type="ECO:0000256" key="9">
    <source>
        <dbReference type="SAM" id="MobiDB-lite"/>
    </source>
</evidence>
<dbReference type="InterPro" id="IPR028389">
    <property type="entry name" value="POT1"/>
</dbReference>
<proteinExistence type="inferred from homology"/>
<dbReference type="InterPro" id="IPR032042">
    <property type="entry name" value="POT1PC"/>
</dbReference>
<dbReference type="GO" id="GO:0010521">
    <property type="term" value="F:telomerase inhibitor activity"/>
    <property type="evidence" value="ECO:0007669"/>
    <property type="project" value="TreeGrafter"/>
</dbReference>
<evidence type="ECO:0000259" key="11">
    <source>
        <dbReference type="Pfam" id="PF16686"/>
    </source>
</evidence>
<name>A0A8H7Y5M2_PSICU</name>
<feature type="region of interest" description="Disordered" evidence="9">
    <location>
        <begin position="178"/>
        <end position="253"/>
    </location>
</feature>
<reference evidence="12" key="1">
    <citation type="submission" date="2021-02" db="EMBL/GenBank/DDBJ databases">
        <title>Psilocybe cubensis genome.</title>
        <authorList>
            <person name="Mckernan K.J."/>
            <person name="Crawford S."/>
            <person name="Trippe A."/>
            <person name="Kane L.T."/>
            <person name="Mclaughlin S."/>
        </authorList>
    </citation>
    <scope>NUCLEOTIDE SEQUENCE [LARGE SCALE GENOMIC DNA]</scope>
    <source>
        <strain evidence="12">MGC-MH-2018</strain>
    </source>
</reference>
<feature type="domain" description="Telomeric single stranded DNA binding POT1/Cdc13" evidence="10">
    <location>
        <begin position="253"/>
        <end position="330"/>
    </location>
</feature>
<evidence type="ECO:0000256" key="7">
    <source>
        <dbReference type="ARBA" id="ARBA00023125"/>
    </source>
</evidence>
<dbReference type="PANTHER" id="PTHR14513">
    <property type="entry name" value="PROTECTION OF TELOMERES 1"/>
    <property type="match status" value="1"/>
</dbReference>
<evidence type="ECO:0000256" key="4">
    <source>
        <dbReference type="ARBA" id="ARBA00015253"/>
    </source>
</evidence>
<dbReference type="GO" id="GO:0016233">
    <property type="term" value="P:telomere capping"/>
    <property type="evidence" value="ECO:0007669"/>
    <property type="project" value="TreeGrafter"/>
</dbReference>
<dbReference type="AlphaFoldDB" id="A0A8H7Y5M2"/>
<keyword evidence="5" id="KW-0158">Chromosome</keyword>
<evidence type="ECO:0000313" key="12">
    <source>
        <dbReference type="EMBL" id="KAG5171615.1"/>
    </source>
</evidence>
<dbReference type="InterPro" id="IPR011564">
    <property type="entry name" value="Telomer_end-bd_POT1/Cdc13"/>
</dbReference>
<protein>
    <recommendedName>
        <fullName evidence="4">Protection of telomeres protein 1</fullName>
    </recommendedName>
</protein>
<comment type="subcellular location">
    <subcellularLocation>
        <location evidence="2">Chromosome</location>
        <location evidence="2">Telomere</location>
    </subcellularLocation>
    <subcellularLocation>
        <location evidence="1">Nucleus</location>
    </subcellularLocation>
</comment>
<keyword evidence="8" id="KW-0539">Nucleus</keyword>
<feature type="compositionally biased region" description="Basic residues" evidence="9">
    <location>
        <begin position="222"/>
        <end position="236"/>
    </location>
</feature>
<dbReference type="EMBL" id="JAFIQS010000003">
    <property type="protein sequence ID" value="KAG5171615.1"/>
    <property type="molecule type" value="Genomic_DNA"/>
</dbReference>
<evidence type="ECO:0000256" key="8">
    <source>
        <dbReference type="ARBA" id="ARBA00023242"/>
    </source>
</evidence>
<gene>
    <name evidence="12" type="ORF">JR316_003702</name>
</gene>
<keyword evidence="6" id="KW-0779">Telomere</keyword>
<dbReference type="GO" id="GO:0000783">
    <property type="term" value="C:nuclear telomere cap complex"/>
    <property type="evidence" value="ECO:0007669"/>
    <property type="project" value="TreeGrafter"/>
</dbReference>
<dbReference type="GO" id="GO:0032210">
    <property type="term" value="P:regulation of telomere maintenance via telomerase"/>
    <property type="evidence" value="ECO:0007669"/>
    <property type="project" value="TreeGrafter"/>
</dbReference>
<dbReference type="Pfam" id="PF16686">
    <property type="entry name" value="POT1PC"/>
    <property type="match status" value="2"/>
</dbReference>
<sequence>MHPPTPGFTKATKRATADDSLLHSSKRVKIGQPTSFAENEISEQSVTDIIKYGVDETKWITGKFKTVYPIMNGKIETMAAIYSSTPTDNGHLISIVFQLKPRLLSKLDISDLDEFRLLLRGSNVDILQQPRHTCTLPLQLVFANHVHILWKSQEDESKWDTKTLNTWQSARKSANVDNSWYSSGAEEETPEEVGQSVHSPHIAEQPIVNTKADSNILERDHVKQKRKRERLERKRQKQEAAAQASTRDDGPSQDEWMCYITIVDQDSTRSDSSGRWNGLKINCFMKRHKEWLPCVNRGDVVILHSVKIEEYRGDIMGIGQHNILRWAAYSPFAGEIHYGSANNAPKEEILADGFGGLFSPYYRPDEDDIQHCITLSDWWKKILEKDQSELVVPVSSDNLKRKHRLLCETGPHVFPNGYFDCTVEVLRVYISPQGVHSLYATDYTLSPGSGSNSKEWPAVMNDYVLQFEMWNDAAEFAEKMKQGEYYSIKNARIRLNRFGYVEGKIAQAKITRLDEDDVANNIHFNLLLKRKAEWNSKHKADSDLFQLVQDAEIGKFFDCLVELLHIESKPHHMPKLYITDYSKNFDLATSCGDEIWSRNLEGCVIKIMLDDGQSHILKSATPGTILLIRKLRLKFNTVEGGICGILGGSEKLITPMNINRTDNVRLNDFIRRKEEWTNTVQNSHRQPDISKCENVHTRIRDLPLQNPDAEQYQLIAKVVSFYPPELKNAFYQNCSSCNKEIPKKHRACLKCADFDHEFVQFCYQMYVLIEDEVGDQVKLSIGDKSSLFKGLKRADLAKDSLALREFSARVKPLLGNLFVSHDRPIPDTVDKVENAPLTFQINTWIVVDGSQRSRAFGLERYSPI</sequence>
<feature type="domain" description="Protection of telomeres protein 1 ssDNA-binding" evidence="11">
    <location>
        <begin position="414"/>
        <end position="536"/>
    </location>
</feature>
<evidence type="ECO:0000256" key="2">
    <source>
        <dbReference type="ARBA" id="ARBA00004574"/>
    </source>
</evidence>
<dbReference type="GO" id="GO:0098505">
    <property type="term" value="F:G-rich strand telomeric DNA binding"/>
    <property type="evidence" value="ECO:0007669"/>
    <property type="project" value="TreeGrafter"/>
</dbReference>
<evidence type="ECO:0000256" key="1">
    <source>
        <dbReference type="ARBA" id="ARBA00004123"/>
    </source>
</evidence>
<evidence type="ECO:0000256" key="3">
    <source>
        <dbReference type="ARBA" id="ARBA00008442"/>
    </source>
</evidence>
<evidence type="ECO:0000256" key="5">
    <source>
        <dbReference type="ARBA" id="ARBA00022454"/>
    </source>
</evidence>